<comment type="caution">
    <text evidence="3">The sequence shown here is derived from an EMBL/GenBank/DDBJ whole genome shotgun (WGS) entry which is preliminary data.</text>
</comment>
<evidence type="ECO:0000256" key="2">
    <source>
        <dbReference type="SAM" id="SignalP"/>
    </source>
</evidence>
<dbReference type="EMBL" id="BMDW01000010">
    <property type="protein sequence ID" value="GGA48774.1"/>
    <property type="molecule type" value="Genomic_DNA"/>
</dbReference>
<proteinExistence type="predicted"/>
<organism evidence="3 4">
    <name type="scientific">Sphingomonas psychrolutea</name>
    <dbReference type="NCBI Taxonomy" id="1259676"/>
    <lineage>
        <taxon>Bacteria</taxon>
        <taxon>Pseudomonadati</taxon>
        <taxon>Pseudomonadota</taxon>
        <taxon>Alphaproteobacteria</taxon>
        <taxon>Sphingomonadales</taxon>
        <taxon>Sphingomonadaceae</taxon>
        <taxon>Sphingomonas</taxon>
    </lineage>
</organism>
<name>A0ABQ1GRR2_9SPHN</name>
<feature type="region of interest" description="Disordered" evidence="1">
    <location>
        <begin position="32"/>
        <end position="61"/>
    </location>
</feature>
<feature type="region of interest" description="Disordered" evidence="1">
    <location>
        <begin position="77"/>
        <end position="98"/>
    </location>
</feature>
<feature type="signal peptide" evidence="2">
    <location>
        <begin position="1"/>
        <end position="27"/>
    </location>
</feature>
<keyword evidence="4" id="KW-1185">Reference proteome</keyword>
<gene>
    <name evidence="3" type="ORF">GCM10011395_18850</name>
</gene>
<feature type="compositionally biased region" description="Low complexity" evidence="1">
    <location>
        <begin position="46"/>
        <end position="61"/>
    </location>
</feature>
<evidence type="ECO:0008006" key="5">
    <source>
        <dbReference type="Google" id="ProtNLM"/>
    </source>
</evidence>
<feature type="chain" id="PRO_5045751673" description="Antifreeze glycopeptide polyprotein" evidence="2">
    <location>
        <begin position="28"/>
        <end position="614"/>
    </location>
</feature>
<reference evidence="4" key="1">
    <citation type="journal article" date="2019" name="Int. J. Syst. Evol. Microbiol.">
        <title>The Global Catalogue of Microorganisms (GCM) 10K type strain sequencing project: providing services to taxonomists for standard genome sequencing and annotation.</title>
        <authorList>
            <consortium name="The Broad Institute Genomics Platform"/>
            <consortium name="The Broad Institute Genome Sequencing Center for Infectious Disease"/>
            <person name="Wu L."/>
            <person name="Ma J."/>
        </authorList>
    </citation>
    <scope>NUCLEOTIDE SEQUENCE [LARGE SCALE GENOMIC DNA]</scope>
    <source>
        <strain evidence="4">CGMCC 1.10106</strain>
    </source>
</reference>
<keyword evidence="2" id="KW-0732">Signal</keyword>
<feature type="compositionally biased region" description="Low complexity" evidence="1">
    <location>
        <begin position="86"/>
        <end position="98"/>
    </location>
</feature>
<dbReference type="RefSeq" id="WP_188446814.1">
    <property type="nucleotide sequence ID" value="NZ_BMDW01000010.1"/>
</dbReference>
<evidence type="ECO:0000313" key="4">
    <source>
        <dbReference type="Proteomes" id="UP000618591"/>
    </source>
</evidence>
<dbReference type="Proteomes" id="UP000618591">
    <property type="component" value="Unassembled WGS sequence"/>
</dbReference>
<accession>A0ABQ1GRR2</accession>
<evidence type="ECO:0000313" key="3">
    <source>
        <dbReference type="EMBL" id="GGA48774.1"/>
    </source>
</evidence>
<protein>
    <recommendedName>
        <fullName evidence="5">Antifreeze glycopeptide polyprotein</fullName>
    </recommendedName>
</protein>
<sequence>MRISRNKIVLAALPLIAAASLAIPALGQDKPESILPPGFGEPTPAPTQAARPRPTTPAPVAQPTVAVPQAPAPVLPGAVEAPLAPPSSGATPTAMATPPAPTDFAAFVRADMPDYAKRSLARVGAAGPAEGAMGPRAFGRADGRYLETLMRRLNAPIASRWVSIALRRALLARVDTPRGVNGADFAAERSWLLTRMGESVAARAMAQAVDSENYTPKLFEAAMQAALATGDPAALCPMVDAGATLRRERGWVLAQAMCTGLSGMGARAQPMIAAARRSGLAGGIDLLLAQKVAGAGQSGRQAVTIEWDGVEQLTAWRYGLATATGVEIPATVLATGSSAVQGWRALSPALEPHVRAAVAELAAARGILSGAALVDLYSAIEGDDDQSLAEVGIARDLRAAYEAPDAAGRADALKRLWDEPKTYEARYARLVLTAGAAARITTTLKEPDVDRLVASMLSVGFDPRALRWREAAARGSNAWAMLTLVDPAAPALSTADIGAYAGANDPEALKQRMFFAGAAGTGRMSANDIESEARSLGVRIADEDSWTRAIQQASRDQEPGTVVLLAAIGMQTRLWHGVAPETVYHICSALQAVGMPGEARMVAVEAISRMSLGL</sequence>
<evidence type="ECO:0000256" key="1">
    <source>
        <dbReference type="SAM" id="MobiDB-lite"/>
    </source>
</evidence>